<gene>
    <name evidence="2" type="ORF">D9758_013056</name>
</gene>
<reference evidence="2 3" key="1">
    <citation type="journal article" date="2020" name="ISME J.">
        <title>Uncovering the hidden diversity of litter-decomposition mechanisms in mushroom-forming fungi.</title>
        <authorList>
            <person name="Floudas D."/>
            <person name="Bentzer J."/>
            <person name="Ahren D."/>
            <person name="Johansson T."/>
            <person name="Persson P."/>
            <person name="Tunlid A."/>
        </authorList>
    </citation>
    <scope>NUCLEOTIDE SEQUENCE [LARGE SCALE GENOMIC DNA]</scope>
    <source>
        <strain evidence="2 3">CBS 291.85</strain>
    </source>
</reference>
<evidence type="ECO:0000313" key="2">
    <source>
        <dbReference type="EMBL" id="KAF5345676.1"/>
    </source>
</evidence>
<keyword evidence="1" id="KW-0732">Signal</keyword>
<dbReference type="EMBL" id="JAACJM010000109">
    <property type="protein sequence ID" value="KAF5345676.1"/>
    <property type="molecule type" value="Genomic_DNA"/>
</dbReference>
<accession>A0A8H5CRD3</accession>
<feature type="signal peptide" evidence="1">
    <location>
        <begin position="1"/>
        <end position="23"/>
    </location>
</feature>
<keyword evidence="3" id="KW-1185">Reference proteome</keyword>
<evidence type="ECO:0000256" key="1">
    <source>
        <dbReference type="SAM" id="SignalP"/>
    </source>
</evidence>
<dbReference type="Proteomes" id="UP000559256">
    <property type="component" value="Unassembled WGS sequence"/>
</dbReference>
<proteinExistence type="predicted"/>
<organism evidence="2 3">
    <name type="scientific">Tetrapyrgos nigripes</name>
    <dbReference type="NCBI Taxonomy" id="182062"/>
    <lineage>
        <taxon>Eukaryota</taxon>
        <taxon>Fungi</taxon>
        <taxon>Dikarya</taxon>
        <taxon>Basidiomycota</taxon>
        <taxon>Agaricomycotina</taxon>
        <taxon>Agaricomycetes</taxon>
        <taxon>Agaricomycetidae</taxon>
        <taxon>Agaricales</taxon>
        <taxon>Marasmiineae</taxon>
        <taxon>Marasmiaceae</taxon>
        <taxon>Tetrapyrgos</taxon>
    </lineage>
</organism>
<dbReference type="OrthoDB" id="3076816at2759"/>
<evidence type="ECO:0000313" key="3">
    <source>
        <dbReference type="Proteomes" id="UP000559256"/>
    </source>
</evidence>
<sequence>MNAKFFNAILGLFLIVAVTSATAEPVRRQRIPCGDAAPGAVCPSGTVCCDAPTFFNDGHCIPEGDVCPQ</sequence>
<protein>
    <submittedName>
        <fullName evidence="2">Uncharacterized protein</fullName>
    </submittedName>
</protein>
<dbReference type="AlphaFoldDB" id="A0A8H5CRD3"/>
<feature type="chain" id="PRO_5034501978" evidence="1">
    <location>
        <begin position="24"/>
        <end position="69"/>
    </location>
</feature>
<comment type="caution">
    <text evidence="2">The sequence shown here is derived from an EMBL/GenBank/DDBJ whole genome shotgun (WGS) entry which is preliminary data.</text>
</comment>
<name>A0A8H5CRD3_9AGAR</name>